<evidence type="ECO:0000313" key="7">
    <source>
        <dbReference type="EMBL" id="MFD1426971.1"/>
    </source>
</evidence>
<comment type="subcellular location">
    <subcellularLocation>
        <location evidence="1">Membrane</location>
        <topology evidence="1">Multi-pass membrane protein</topology>
    </subcellularLocation>
</comment>
<dbReference type="InterPro" id="IPR009908">
    <property type="entry name" value="Methylamine_util_MauE"/>
</dbReference>
<comment type="caution">
    <text evidence="7">The sequence shown here is derived from an EMBL/GenBank/DDBJ whole genome shotgun (WGS) entry which is preliminary data.</text>
</comment>
<dbReference type="RefSeq" id="WP_380164544.1">
    <property type="nucleotide sequence ID" value="NZ_JBHTNU010000006.1"/>
</dbReference>
<dbReference type="EMBL" id="JBHTNU010000006">
    <property type="protein sequence ID" value="MFD1426971.1"/>
    <property type="molecule type" value="Genomic_DNA"/>
</dbReference>
<keyword evidence="8" id="KW-1185">Reference proteome</keyword>
<accession>A0ABW4CAK5</accession>
<feature type="transmembrane region" description="Helical" evidence="5">
    <location>
        <begin position="145"/>
        <end position="165"/>
    </location>
</feature>
<feature type="transmembrane region" description="Helical" evidence="5">
    <location>
        <begin position="6"/>
        <end position="26"/>
    </location>
</feature>
<dbReference type="Pfam" id="PF07291">
    <property type="entry name" value="MauE"/>
    <property type="match status" value="1"/>
</dbReference>
<keyword evidence="4 5" id="KW-0472">Membrane</keyword>
<name>A0ABW4CAK5_9BACL</name>
<evidence type="ECO:0000256" key="5">
    <source>
        <dbReference type="SAM" id="Phobius"/>
    </source>
</evidence>
<organism evidence="7 8">
    <name type="scientific">Kroppenstedtia sanguinis</name>
    <dbReference type="NCBI Taxonomy" id="1380684"/>
    <lineage>
        <taxon>Bacteria</taxon>
        <taxon>Bacillati</taxon>
        <taxon>Bacillota</taxon>
        <taxon>Bacilli</taxon>
        <taxon>Bacillales</taxon>
        <taxon>Thermoactinomycetaceae</taxon>
        <taxon>Kroppenstedtia</taxon>
    </lineage>
</organism>
<sequence>MNLILEILGMTFALLFVTTFISKIIHWKEHKQTMASYKILPAKVISISLLFFLINEAVIAFSALLVGWRPFNGILATILLLIYTLAIGINLLRGRRDLACGCGGVLENERLHYGLVVRNLLLITAVVFLSFTSKVHGISDGWLTVGIWLVSATLLLIIAVISEWVRVRNQLDHLISEGR</sequence>
<evidence type="ECO:0000256" key="2">
    <source>
        <dbReference type="ARBA" id="ARBA00022692"/>
    </source>
</evidence>
<evidence type="ECO:0000259" key="6">
    <source>
        <dbReference type="Pfam" id="PF07291"/>
    </source>
</evidence>
<gene>
    <name evidence="7" type="ORF">ACFQ4Y_08470</name>
</gene>
<feature type="domain" description="Methylamine utilisation protein MauE" evidence="6">
    <location>
        <begin position="1"/>
        <end position="129"/>
    </location>
</feature>
<keyword evidence="2 5" id="KW-0812">Transmembrane</keyword>
<keyword evidence="3 5" id="KW-1133">Transmembrane helix</keyword>
<proteinExistence type="predicted"/>
<evidence type="ECO:0000256" key="1">
    <source>
        <dbReference type="ARBA" id="ARBA00004141"/>
    </source>
</evidence>
<protein>
    <submittedName>
        <fullName evidence="7">MauE/DoxX family redox-associated membrane protein</fullName>
    </submittedName>
</protein>
<evidence type="ECO:0000313" key="8">
    <source>
        <dbReference type="Proteomes" id="UP001597282"/>
    </source>
</evidence>
<evidence type="ECO:0000256" key="4">
    <source>
        <dbReference type="ARBA" id="ARBA00023136"/>
    </source>
</evidence>
<feature type="transmembrane region" description="Helical" evidence="5">
    <location>
        <begin position="47"/>
        <end position="68"/>
    </location>
</feature>
<feature type="transmembrane region" description="Helical" evidence="5">
    <location>
        <begin position="74"/>
        <end position="92"/>
    </location>
</feature>
<evidence type="ECO:0000256" key="3">
    <source>
        <dbReference type="ARBA" id="ARBA00022989"/>
    </source>
</evidence>
<reference evidence="8" key="1">
    <citation type="journal article" date="2019" name="Int. J. Syst. Evol. Microbiol.">
        <title>The Global Catalogue of Microorganisms (GCM) 10K type strain sequencing project: providing services to taxonomists for standard genome sequencing and annotation.</title>
        <authorList>
            <consortium name="The Broad Institute Genomics Platform"/>
            <consortium name="The Broad Institute Genome Sequencing Center for Infectious Disease"/>
            <person name="Wu L."/>
            <person name="Ma J."/>
        </authorList>
    </citation>
    <scope>NUCLEOTIDE SEQUENCE [LARGE SCALE GENOMIC DNA]</scope>
    <source>
        <strain evidence="8">S1</strain>
    </source>
</reference>
<dbReference type="Proteomes" id="UP001597282">
    <property type="component" value="Unassembled WGS sequence"/>
</dbReference>
<feature type="transmembrane region" description="Helical" evidence="5">
    <location>
        <begin position="113"/>
        <end position="133"/>
    </location>
</feature>